<dbReference type="InterPro" id="IPR000878">
    <property type="entry name" value="4pyrrol_Mease"/>
</dbReference>
<dbReference type="FunFam" id="3.30.950.10:FF:000002">
    <property type="entry name" value="Ribosomal RNA small subunit methyltransferase I"/>
    <property type="match status" value="1"/>
</dbReference>
<evidence type="ECO:0000256" key="4">
    <source>
        <dbReference type="ARBA" id="ARBA00022679"/>
    </source>
</evidence>
<dbReference type="Gene3D" id="3.40.1010.10">
    <property type="entry name" value="Cobalt-precorrin-4 Transmethylase, Domain 1"/>
    <property type="match status" value="1"/>
</dbReference>
<comment type="caution">
    <text evidence="8">The sequence shown here is derived from an EMBL/GenBank/DDBJ whole genome shotgun (WGS) entry which is preliminary data.</text>
</comment>
<dbReference type="STRING" id="467210.HMPREF1866_02317"/>
<keyword evidence="4 6" id="KW-0808">Transferase</keyword>
<organism evidence="8 9">
    <name type="scientific">Lachnoanaerobaculum saburreum</name>
    <dbReference type="NCBI Taxonomy" id="467210"/>
    <lineage>
        <taxon>Bacteria</taxon>
        <taxon>Bacillati</taxon>
        <taxon>Bacillota</taxon>
        <taxon>Clostridia</taxon>
        <taxon>Lachnospirales</taxon>
        <taxon>Lachnospiraceae</taxon>
        <taxon>Lachnoanaerobaculum</taxon>
    </lineage>
</organism>
<dbReference type="HAMAP" id="MF_01877">
    <property type="entry name" value="16SrRNA_methyltr_I"/>
    <property type="match status" value="1"/>
</dbReference>
<dbReference type="OrthoDB" id="9809084at2"/>
<evidence type="ECO:0000256" key="3">
    <source>
        <dbReference type="ARBA" id="ARBA00022603"/>
    </source>
</evidence>
<gene>
    <name evidence="6" type="primary">rsmI</name>
    <name evidence="8" type="ORF">HMPREF1866_02317</name>
</gene>
<dbReference type="EMBL" id="LSDA01000125">
    <property type="protein sequence ID" value="KXB54826.1"/>
    <property type="molecule type" value="Genomic_DNA"/>
</dbReference>
<proteinExistence type="inferred from homology"/>
<keyword evidence="9" id="KW-1185">Reference proteome</keyword>
<evidence type="ECO:0000256" key="6">
    <source>
        <dbReference type="HAMAP-Rule" id="MF_01877"/>
    </source>
</evidence>
<comment type="similarity">
    <text evidence="6">Belongs to the methyltransferase superfamily. RsmI family.</text>
</comment>
<evidence type="ECO:0000313" key="8">
    <source>
        <dbReference type="EMBL" id="KXB54826.1"/>
    </source>
</evidence>
<comment type="subcellular location">
    <subcellularLocation>
        <location evidence="6">Cytoplasm</location>
    </subcellularLocation>
</comment>
<dbReference type="AlphaFoldDB" id="A0A133ZHE3"/>
<dbReference type="PANTHER" id="PTHR46111">
    <property type="entry name" value="RIBOSOMAL RNA SMALL SUBUNIT METHYLTRANSFERASE I"/>
    <property type="match status" value="1"/>
</dbReference>
<keyword evidence="1 6" id="KW-0963">Cytoplasm</keyword>
<dbReference type="PATRIC" id="fig|467210.3.peg.2295"/>
<dbReference type="FunFam" id="3.40.1010.10:FF:000007">
    <property type="entry name" value="Ribosomal RNA small subunit methyltransferase I"/>
    <property type="match status" value="1"/>
</dbReference>
<evidence type="ECO:0000313" key="9">
    <source>
        <dbReference type="Proteomes" id="UP000070394"/>
    </source>
</evidence>
<sequence length="282" mass="31685">MAGKIYLVATPIGNLSDMSVRAIDTLKNVDIIACEDTRNTIRLLNHFDIKAPLTSYHEYNKIDKAYELCEKVKAGKDIAFVSDAGMPAISDPGYELVDIAYKEGLCVTVIPGASAVVSALAISGISSRRFSFEGFLPSDKNEKKQIMTELSEESRTIILYEAPHRLIKTLKEIFEYLGDRNISIVRELTKLHEEVLRGSLSNIIADYESGRVAVRGEYVLVIEGKSLLEKRSERQKSFEEISIKEHFDKYISEGLDKKDAMKAVAKDRGIQKREVYKELLGE</sequence>
<keyword evidence="2 6" id="KW-0698">rRNA processing</keyword>
<dbReference type="InterPro" id="IPR008189">
    <property type="entry name" value="rRNA_ssu_MeTfrase_I"/>
</dbReference>
<dbReference type="GO" id="GO:0070677">
    <property type="term" value="F:rRNA (cytosine-2'-O-)-methyltransferase activity"/>
    <property type="evidence" value="ECO:0007669"/>
    <property type="project" value="UniProtKB-UniRule"/>
</dbReference>
<protein>
    <recommendedName>
        <fullName evidence="6">Ribosomal RNA small subunit methyltransferase I</fullName>
        <ecNumber evidence="6">2.1.1.198</ecNumber>
    </recommendedName>
    <alternativeName>
        <fullName evidence="6">16S rRNA 2'-O-ribose C1402 methyltransferase</fullName>
    </alternativeName>
    <alternativeName>
        <fullName evidence="6">rRNA (cytidine-2'-O-)-methyltransferase RsmI</fullName>
    </alternativeName>
</protein>
<keyword evidence="5 6" id="KW-0949">S-adenosyl-L-methionine</keyword>
<name>A0A133ZHE3_9FIRM</name>
<dbReference type="PROSITE" id="PS01296">
    <property type="entry name" value="RSMI"/>
    <property type="match status" value="1"/>
</dbReference>
<dbReference type="NCBIfam" id="TIGR00096">
    <property type="entry name" value="16S rRNA (cytidine(1402)-2'-O)-methyltransferase"/>
    <property type="match status" value="1"/>
</dbReference>
<reference evidence="9" key="1">
    <citation type="submission" date="2016-01" db="EMBL/GenBank/DDBJ databases">
        <authorList>
            <person name="Mitreva M."/>
            <person name="Pepin K.H."/>
            <person name="Mihindukulasuriya K.A."/>
            <person name="Fulton R."/>
            <person name="Fronick C."/>
            <person name="O'Laughlin M."/>
            <person name="Miner T."/>
            <person name="Herter B."/>
            <person name="Rosa B.A."/>
            <person name="Cordes M."/>
            <person name="Tomlinson C."/>
            <person name="Wollam A."/>
            <person name="Palsikar V.B."/>
            <person name="Mardis E.R."/>
            <person name="Wilson R.K."/>
        </authorList>
    </citation>
    <scope>NUCLEOTIDE SEQUENCE [LARGE SCALE GENOMIC DNA]</scope>
    <source>
        <strain evidence="9">DNF00896</strain>
    </source>
</reference>
<dbReference type="PIRSF" id="PIRSF005917">
    <property type="entry name" value="MTase_YraL"/>
    <property type="match status" value="1"/>
</dbReference>
<dbReference type="SUPFAM" id="SSF53790">
    <property type="entry name" value="Tetrapyrrole methylase"/>
    <property type="match status" value="1"/>
</dbReference>
<comment type="function">
    <text evidence="6">Catalyzes the 2'-O-methylation of the ribose of cytidine 1402 (C1402) in 16S rRNA.</text>
</comment>
<evidence type="ECO:0000256" key="5">
    <source>
        <dbReference type="ARBA" id="ARBA00022691"/>
    </source>
</evidence>
<evidence type="ECO:0000256" key="2">
    <source>
        <dbReference type="ARBA" id="ARBA00022552"/>
    </source>
</evidence>
<dbReference type="PANTHER" id="PTHR46111:SF1">
    <property type="entry name" value="RIBOSOMAL RNA SMALL SUBUNIT METHYLTRANSFERASE I"/>
    <property type="match status" value="1"/>
</dbReference>
<evidence type="ECO:0000259" key="7">
    <source>
        <dbReference type="Pfam" id="PF00590"/>
    </source>
</evidence>
<comment type="catalytic activity">
    <reaction evidence="6">
        <text>cytidine(1402) in 16S rRNA + S-adenosyl-L-methionine = 2'-O-methylcytidine(1402) in 16S rRNA + S-adenosyl-L-homocysteine + H(+)</text>
        <dbReference type="Rhea" id="RHEA:42924"/>
        <dbReference type="Rhea" id="RHEA-COMP:10285"/>
        <dbReference type="Rhea" id="RHEA-COMP:10286"/>
        <dbReference type="ChEBI" id="CHEBI:15378"/>
        <dbReference type="ChEBI" id="CHEBI:57856"/>
        <dbReference type="ChEBI" id="CHEBI:59789"/>
        <dbReference type="ChEBI" id="CHEBI:74495"/>
        <dbReference type="ChEBI" id="CHEBI:82748"/>
        <dbReference type="EC" id="2.1.1.198"/>
    </reaction>
</comment>
<dbReference type="InterPro" id="IPR014776">
    <property type="entry name" value="4pyrrole_Mease_sub2"/>
</dbReference>
<feature type="domain" description="Tetrapyrrole methylase" evidence="7">
    <location>
        <begin position="4"/>
        <end position="203"/>
    </location>
</feature>
<dbReference type="Proteomes" id="UP000070394">
    <property type="component" value="Unassembled WGS sequence"/>
</dbReference>
<dbReference type="RefSeq" id="WP_060931912.1">
    <property type="nucleotide sequence ID" value="NZ_KQ959841.1"/>
</dbReference>
<dbReference type="InterPro" id="IPR018063">
    <property type="entry name" value="SAM_MeTrfase_RsmI_CS"/>
</dbReference>
<dbReference type="InterPro" id="IPR035996">
    <property type="entry name" value="4pyrrol_Methylase_sf"/>
</dbReference>
<evidence type="ECO:0000256" key="1">
    <source>
        <dbReference type="ARBA" id="ARBA00022490"/>
    </source>
</evidence>
<dbReference type="Pfam" id="PF00590">
    <property type="entry name" value="TP_methylase"/>
    <property type="match status" value="1"/>
</dbReference>
<accession>A0A133ZHE3</accession>
<dbReference type="CDD" id="cd11648">
    <property type="entry name" value="RsmI"/>
    <property type="match status" value="1"/>
</dbReference>
<dbReference type="EC" id="2.1.1.198" evidence="6"/>
<dbReference type="Gene3D" id="3.30.950.10">
    <property type="entry name" value="Methyltransferase, Cobalt-precorrin-4 Transmethylase, Domain 2"/>
    <property type="match status" value="1"/>
</dbReference>
<dbReference type="GO" id="GO:0005737">
    <property type="term" value="C:cytoplasm"/>
    <property type="evidence" value="ECO:0007669"/>
    <property type="project" value="UniProtKB-SubCell"/>
</dbReference>
<keyword evidence="3 6" id="KW-0489">Methyltransferase</keyword>
<dbReference type="InterPro" id="IPR014777">
    <property type="entry name" value="4pyrrole_Mease_sub1"/>
</dbReference>